<proteinExistence type="predicted"/>
<dbReference type="AlphaFoldDB" id="W5WB02"/>
<organism evidence="1 2">
    <name type="scientific">Kutzneria albida DSM 43870</name>
    <dbReference type="NCBI Taxonomy" id="1449976"/>
    <lineage>
        <taxon>Bacteria</taxon>
        <taxon>Bacillati</taxon>
        <taxon>Actinomycetota</taxon>
        <taxon>Actinomycetes</taxon>
        <taxon>Pseudonocardiales</taxon>
        <taxon>Pseudonocardiaceae</taxon>
        <taxon>Kutzneria</taxon>
    </lineage>
</organism>
<protein>
    <submittedName>
        <fullName evidence="1">Uncharacterized protein</fullName>
    </submittedName>
</protein>
<accession>W5WB02</accession>
<dbReference type="EMBL" id="CP007155">
    <property type="protein sequence ID" value="AHH98318.1"/>
    <property type="molecule type" value="Genomic_DNA"/>
</dbReference>
<evidence type="ECO:0000313" key="2">
    <source>
        <dbReference type="Proteomes" id="UP000019225"/>
    </source>
</evidence>
<reference evidence="1 2" key="1">
    <citation type="journal article" date="2014" name="BMC Genomics">
        <title>Complete genome sequence of producer of the glycopeptide antibiotic Aculeximycin Kutzneria albida DSM 43870T, a representative of minor genus of Pseudonocardiaceae.</title>
        <authorList>
            <person name="Rebets Y."/>
            <person name="Tokovenko B."/>
            <person name="Lushchyk I."/>
            <person name="Ruckert C."/>
            <person name="Zaburannyi N."/>
            <person name="Bechthold A."/>
            <person name="Kalinowski J."/>
            <person name="Luzhetskyy A."/>
        </authorList>
    </citation>
    <scope>NUCLEOTIDE SEQUENCE [LARGE SCALE GENOMIC DNA]</scope>
    <source>
        <strain evidence="1">DSM 43870</strain>
    </source>
</reference>
<dbReference type="KEGG" id="kal:KALB_4956"/>
<name>W5WB02_9PSEU</name>
<evidence type="ECO:0000313" key="1">
    <source>
        <dbReference type="EMBL" id="AHH98318.1"/>
    </source>
</evidence>
<dbReference type="STRING" id="1449976.KALB_4956"/>
<keyword evidence="2" id="KW-1185">Reference proteome</keyword>
<dbReference type="Proteomes" id="UP000019225">
    <property type="component" value="Chromosome"/>
</dbReference>
<dbReference type="RefSeq" id="WP_148309605.1">
    <property type="nucleotide sequence ID" value="NZ_CP007155.1"/>
</dbReference>
<gene>
    <name evidence="1" type="ORF">KALB_4956</name>
</gene>
<sequence length="144" mass="15805">MKRKPTPQRPLFHALIPHAAPNTVDLYKVDGQLVARLPRETFEAMRAAAPRIFFPLVHQPGAASSEQHALQEGDPGVTEQQPTVYAEGGVIEPKDRPCVCSCHSNDTYIVISSPDSHEVGRLVDARVQQAERARAGAWHQPGRA</sequence>
<dbReference type="HOGENOM" id="CLU_1793969_0_0_11"/>